<protein>
    <submittedName>
        <fullName evidence="1">Uncharacterized protein</fullName>
    </submittedName>
</protein>
<proteinExistence type="predicted"/>
<dbReference type="AlphaFoldDB" id="A0A921ZF50"/>
<reference evidence="1" key="2">
    <citation type="submission" date="2020-12" db="EMBL/GenBank/DDBJ databases">
        <authorList>
            <person name="Kanost M."/>
        </authorList>
    </citation>
    <scope>NUCLEOTIDE SEQUENCE</scope>
</reference>
<evidence type="ECO:0000313" key="2">
    <source>
        <dbReference type="Proteomes" id="UP000791440"/>
    </source>
</evidence>
<organism evidence="1 2">
    <name type="scientific">Manduca sexta</name>
    <name type="common">Tobacco hawkmoth</name>
    <name type="synonym">Tobacco hornworm</name>
    <dbReference type="NCBI Taxonomy" id="7130"/>
    <lineage>
        <taxon>Eukaryota</taxon>
        <taxon>Metazoa</taxon>
        <taxon>Ecdysozoa</taxon>
        <taxon>Arthropoda</taxon>
        <taxon>Hexapoda</taxon>
        <taxon>Insecta</taxon>
        <taxon>Pterygota</taxon>
        <taxon>Neoptera</taxon>
        <taxon>Endopterygota</taxon>
        <taxon>Lepidoptera</taxon>
        <taxon>Glossata</taxon>
        <taxon>Ditrysia</taxon>
        <taxon>Bombycoidea</taxon>
        <taxon>Sphingidae</taxon>
        <taxon>Sphinginae</taxon>
        <taxon>Sphingini</taxon>
        <taxon>Manduca</taxon>
    </lineage>
</organism>
<comment type="caution">
    <text evidence="1">The sequence shown here is derived from an EMBL/GenBank/DDBJ whole genome shotgun (WGS) entry which is preliminary data.</text>
</comment>
<gene>
    <name evidence="1" type="ORF">O3G_MSEX009856</name>
</gene>
<sequence>MNTKYEKYKVVSIIKPHAPTHEILKSCNEVEDTPGNYIILGVGQDDANPAHLAIELATTLNKFQYTNIIILNVTHNPYLNEWKLNNQFKQICNNIKHCRFLFISQKTYKKNVYSNIATKKINLLIHSDYTDKYLPNIKNSIKTNGFCKTGTIPYYFSIIKKNFEDSNLRDPNITNIQIKWTIVHFFANTNKGYTETSRSLYKSKYHVNKRNNDYITLFHQNIAGLLNKLIIR</sequence>
<reference evidence="1" key="1">
    <citation type="journal article" date="2016" name="Insect Biochem. Mol. Biol.">
        <title>Multifaceted biological insights from a draft genome sequence of the tobacco hornworm moth, Manduca sexta.</title>
        <authorList>
            <person name="Kanost M.R."/>
            <person name="Arrese E.L."/>
            <person name="Cao X."/>
            <person name="Chen Y.R."/>
            <person name="Chellapilla S."/>
            <person name="Goldsmith M.R."/>
            <person name="Grosse-Wilde E."/>
            <person name="Heckel D.G."/>
            <person name="Herndon N."/>
            <person name="Jiang H."/>
            <person name="Papanicolaou A."/>
            <person name="Qu J."/>
            <person name="Soulages J.L."/>
            <person name="Vogel H."/>
            <person name="Walters J."/>
            <person name="Waterhouse R.M."/>
            <person name="Ahn S.J."/>
            <person name="Almeida F.C."/>
            <person name="An C."/>
            <person name="Aqrawi P."/>
            <person name="Bretschneider A."/>
            <person name="Bryant W.B."/>
            <person name="Bucks S."/>
            <person name="Chao H."/>
            <person name="Chevignon G."/>
            <person name="Christen J.M."/>
            <person name="Clarke D.F."/>
            <person name="Dittmer N.T."/>
            <person name="Ferguson L.C.F."/>
            <person name="Garavelou S."/>
            <person name="Gordon K.H.J."/>
            <person name="Gunaratna R.T."/>
            <person name="Han Y."/>
            <person name="Hauser F."/>
            <person name="He Y."/>
            <person name="Heidel-Fischer H."/>
            <person name="Hirsh A."/>
            <person name="Hu Y."/>
            <person name="Jiang H."/>
            <person name="Kalra D."/>
            <person name="Klinner C."/>
            <person name="Konig C."/>
            <person name="Kovar C."/>
            <person name="Kroll A.R."/>
            <person name="Kuwar S.S."/>
            <person name="Lee S.L."/>
            <person name="Lehman R."/>
            <person name="Li K."/>
            <person name="Li Z."/>
            <person name="Liang H."/>
            <person name="Lovelace S."/>
            <person name="Lu Z."/>
            <person name="Mansfield J.H."/>
            <person name="McCulloch K.J."/>
            <person name="Mathew T."/>
            <person name="Morton B."/>
            <person name="Muzny D.M."/>
            <person name="Neunemann D."/>
            <person name="Ongeri F."/>
            <person name="Pauchet Y."/>
            <person name="Pu L.L."/>
            <person name="Pyrousis I."/>
            <person name="Rao X.J."/>
            <person name="Redding A."/>
            <person name="Roesel C."/>
            <person name="Sanchez-Gracia A."/>
            <person name="Schaack S."/>
            <person name="Shukla A."/>
            <person name="Tetreau G."/>
            <person name="Wang Y."/>
            <person name="Xiong G.H."/>
            <person name="Traut W."/>
            <person name="Walsh T.K."/>
            <person name="Worley K.C."/>
            <person name="Wu D."/>
            <person name="Wu W."/>
            <person name="Wu Y.Q."/>
            <person name="Zhang X."/>
            <person name="Zou Z."/>
            <person name="Zucker H."/>
            <person name="Briscoe A.D."/>
            <person name="Burmester T."/>
            <person name="Clem R.J."/>
            <person name="Feyereisen R."/>
            <person name="Grimmelikhuijzen C.J.P."/>
            <person name="Hamodrakas S.J."/>
            <person name="Hansson B.S."/>
            <person name="Huguet E."/>
            <person name="Jermiin L.S."/>
            <person name="Lan Q."/>
            <person name="Lehman H.K."/>
            <person name="Lorenzen M."/>
            <person name="Merzendorfer H."/>
            <person name="Michalopoulos I."/>
            <person name="Morton D.B."/>
            <person name="Muthukrishnan S."/>
            <person name="Oakeshott J.G."/>
            <person name="Palmer W."/>
            <person name="Park Y."/>
            <person name="Passarelli A.L."/>
            <person name="Rozas J."/>
            <person name="Schwartz L.M."/>
            <person name="Smith W."/>
            <person name="Southgate A."/>
            <person name="Vilcinskas A."/>
            <person name="Vogt R."/>
            <person name="Wang P."/>
            <person name="Werren J."/>
            <person name="Yu X.Q."/>
            <person name="Zhou J.J."/>
            <person name="Brown S.J."/>
            <person name="Scherer S.E."/>
            <person name="Richards S."/>
            <person name="Blissard G.W."/>
        </authorList>
    </citation>
    <scope>NUCLEOTIDE SEQUENCE</scope>
</reference>
<dbReference type="Proteomes" id="UP000791440">
    <property type="component" value="Unassembled WGS sequence"/>
</dbReference>
<name>A0A921ZF50_MANSE</name>
<dbReference type="EMBL" id="JH668518">
    <property type="protein sequence ID" value="KAG6456629.1"/>
    <property type="molecule type" value="Genomic_DNA"/>
</dbReference>
<keyword evidence="2" id="KW-1185">Reference proteome</keyword>
<evidence type="ECO:0000313" key="1">
    <source>
        <dbReference type="EMBL" id="KAG6456629.1"/>
    </source>
</evidence>
<accession>A0A921ZF50</accession>